<reference evidence="1 2" key="2">
    <citation type="journal article" date="2010" name="Nucleic Acids Res.">
        <title>BeetleBase in 2010: revisions to provide comprehensive genomic information for Tribolium castaneum.</title>
        <authorList>
            <person name="Kim H.S."/>
            <person name="Murphy T."/>
            <person name="Xia J."/>
            <person name="Caragea D."/>
            <person name="Park Y."/>
            <person name="Beeman R.W."/>
            <person name="Lorenzen M.D."/>
            <person name="Butcher S."/>
            <person name="Manak J.R."/>
            <person name="Brown S.J."/>
        </authorList>
    </citation>
    <scope>GENOME REANNOTATION</scope>
    <source>
        <strain evidence="1 2">Georgia GA2</strain>
    </source>
</reference>
<dbReference type="EMBL" id="KQ971339">
    <property type="protein sequence ID" value="KYB27748.1"/>
    <property type="molecule type" value="Genomic_DNA"/>
</dbReference>
<dbReference type="Proteomes" id="UP000007266">
    <property type="component" value="Linkage group 4"/>
</dbReference>
<dbReference type="AlphaFoldDB" id="A0A139WIC0"/>
<evidence type="ECO:0000313" key="2">
    <source>
        <dbReference type="Proteomes" id="UP000007266"/>
    </source>
</evidence>
<sequence length="35" mass="4234">MFCFYCYKFKQVIGHSIEDFHRNCFSIPVYTKALP</sequence>
<dbReference type="InParanoid" id="A0A139WIC0"/>
<keyword evidence="2" id="KW-1185">Reference proteome</keyword>
<proteinExistence type="predicted"/>
<accession>A0A139WIC0</accession>
<name>A0A139WIC0_TRICA</name>
<protein>
    <submittedName>
        <fullName evidence="1">Uncharacterized protein</fullName>
    </submittedName>
</protein>
<evidence type="ECO:0000313" key="1">
    <source>
        <dbReference type="EMBL" id="KYB27748.1"/>
    </source>
</evidence>
<organism evidence="1 2">
    <name type="scientific">Tribolium castaneum</name>
    <name type="common">Red flour beetle</name>
    <dbReference type="NCBI Taxonomy" id="7070"/>
    <lineage>
        <taxon>Eukaryota</taxon>
        <taxon>Metazoa</taxon>
        <taxon>Ecdysozoa</taxon>
        <taxon>Arthropoda</taxon>
        <taxon>Hexapoda</taxon>
        <taxon>Insecta</taxon>
        <taxon>Pterygota</taxon>
        <taxon>Neoptera</taxon>
        <taxon>Endopterygota</taxon>
        <taxon>Coleoptera</taxon>
        <taxon>Polyphaga</taxon>
        <taxon>Cucujiformia</taxon>
        <taxon>Tenebrionidae</taxon>
        <taxon>Tenebrionidae incertae sedis</taxon>
        <taxon>Tribolium</taxon>
    </lineage>
</organism>
<gene>
    <name evidence="1" type="primary">AUGUSTUS-3.0.2_32958</name>
    <name evidence="1" type="ORF">TcasGA2_TC032958</name>
</gene>
<reference evidence="1 2" key="1">
    <citation type="journal article" date="2008" name="Nature">
        <title>The genome of the model beetle and pest Tribolium castaneum.</title>
        <authorList>
            <consortium name="Tribolium Genome Sequencing Consortium"/>
            <person name="Richards S."/>
            <person name="Gibbs R.A."/>
            <person name="Weinstock G.M."/>
            <person name="Brown S.J."/>
            <person name="Denell R."/>
            <person name="Beeman R.W."/>
            <person name="Gibbs R."/>
            <person name="Beeman R.W."/>
            <person name="Brown S.J."/>
            <person name="Bucher G."/>
            <person name="Friedrich M."/>
            <person name="Grimmelikhuijzen C.J."/>
            <person name="Klingler M."/>
            <person name="Lorenzen M."/>
            <person name="Richards S."/>
            <person name="Roth S."/>
            <person name="Schroder R."/>
            <person name="Tautz D."/>
            <person name="Zdobnov E.M."/>
            <person name="Muzny D."/>
            <person name="Gibbs R.A."/>
            <person name="Weinstock G.M."/>
            <person name="Attaway T."/>
            <person name="Bell S."/>
            <person name="Buhay C.J."/>
            <person name="Chandrabose M.N."/>
            <person name="Chavez D."/>
            <person name="Clerk-Blankenburg K.P."/>
            <person name="Cree A."/>
            <person name="Dao M."/>
            <person name="Davis C."/>
            <person name="Chacko J."/>
            <person name="Dinh H."/>
            <person name="Dugan-Rocha S."/>
            <person name="Fowler G."/>
            <person name="Garner T.T."/>
            <person name="Garnes J."/>
            <person name="Gnirke A."/>
            <person name="Hawes A."/>
            <person name="Hernandez J."/>
            <person name="Hines S."/>
            <person name="Holder M."/>
            <person name="Hume J."/>
            <person name="Jhangiani S.N."/>
            <person name="Joshi V."/>
            <person name="Khan Z.M."/>
            <person name="Jackson L."/>
            <person name="Kovar C."/>
            <person name="Kowis A."/>
            <person name="Lee S."/>
            <person name="Lewis L.R."/>
            <person name="Margolis J."/>
            <person name="Morgan M."/>
            <person name="Nazareth L.V."/>
            <person name="Nguyen N."/>
            <person name="Okwuonu G."/>
            <person name="Parker D."/>
            <person name="Richards S."/>
            <person name="Ruiz S.J."/>
            <person name="Santibanez J."/>
            <person name="Savard J."/>
            <person name="Scherer S.E."/>
            <person name="Schneider B."/>
            <person name="Sodergren E."/>
            <person name="Tautz D."/>
            <person name="Vattahil S."/>
            <person name="Villasana D."/>
            <person name="White C.S."/>
            <person name="Wright R."/>
            <person name="Park Y."/>
            <person name="Beeman R.W."/>
            <person name="Lord J."/>
            <person name="Oppert B."/>
            <person name="Lorenzen M."/>
            <person name="Brown S."/>
            <person name="Wang L."/>
            <person name="Savard J."/>
            <person name="Tautz D."/>
            <person name="Richards S."/>
            <person name="Weinstock G."/>
            <person name="Gibbs R.A."/>
            <person name="Liu Y."/>
            <person name="Worley K."/>
            <person name="Weinstock G."/>
            <person name="Elsik C.G."/>
            <person name="Reese J.T."/>
            <person name="Elhaik E."/>
            <person name="Landan G."/>
            <person name="Graur D."/>
            <person name="Arensburger P."/>
            <person name="Atkinson P."/>
            <person name="Beeman R.W."/>
            <person name="Beidler J."/>
            <person name="Brown S.J."/>
            <person name="Demuth J.P."/>
            <person name="Drury D.W."/>
            <person name="Du Y.Z."/>
            <person name="Fujiwara H."/>
            <person name="Lorenzen M."/>
            <person name="Maselli V."/>
            <person name="Osanai M."/>
            <person name="Park Y."/>
            <person name="Robertson H.M."/>
            <person name="Tu Z."/>
            <person name="Wang J.J."/>
            <person name="Wang S."/>
            <person name="Richards S."/>
            <person name="Song H."/>
            <person name="Zhang L."/>
            <person name="Sodergren E."/>
            <person name="Werner D."/>
            <person name="Stanke M."/>
            <person name="Morgenstern B."/>
            <person name="Solovyev V."/>
            <person name="Kosarev P."/>
            <person name="Brown G."/>
            <person name="Chen H.C."/>
            <person name="Ermolaeva O."/>
            <person name="Hlavina W."/>
            <person name="Kapustin Y."/>
            <person name="Kiryutin B."/>
            <person name="Kitts P."/>
            <person name="Maglott D."/>
            <person name="Pruitt K."/>
            <person name="Sapojnikov V."/>
            <person name="Souvorov A."/>
            <person name="Mackey A.J."/>
            <person name="Waterhouse R.M."/>
            <person name="Wyder S."/>
            <person name="Zdobnov E.M."/>
            <person name="Zdobnov E.M."/>
            <person name="Wyder S."/>
            <person name="Kriventseva E.V."/>
            <person name="Kadowaki T."/>
            <person name="Bork P."/>
            <person name="Aranda M."/>
            <person name="Bao R."/>
            <person name="Beermann A."/>
            <person name="Berns N."/>
            <person name="Bolognesi R."/>
            <person name="Bonneton F."/>
            <person name="Bopp D."/>
            <person name="Brown S.J."/>
            <person name="Bucher G."/>
            <person name="Butts T."/>
            <person name="Chaumot A."/>
            <person name="Denell R.E."/>
            <person name="Ferrier D.E."/>
            <person name="Friedrich M."/>
            <person name="Gordon C.M."/>
            <person name="Jindra M."/>
            <person name="Klingler M."/>
            <person name="Lan Q."/>
            <person name="Lattorff H.M."/>
            <person name="Laudet V."/>
            <person name="von Levetsow C."/>
            <person name="Liu Z."/>
            <person name="Lutz R."/>
            <person name="Lynch J.A."/>
            <person name="da Fonseca R.N."/>
            <person name="Posnien N."/>
            <person name="Reuter R."/>
            <person name="Roth S."/>
            <person name="Savard J."/>
            <person name="Schinko J.B."/>
            <person name="Schmitt C."/>
            <person name="Schoppmeier M."/>
            <person name="Schroder R."/>
            <person name="Shippy T.D."/>
            <person name="Simonnet F."/>
            <person name="Marques-Souza H."/>
            <person name="Tautz D."/>
            <person name="Tomoyasu Y."/>
            <person name="Trauner J."/>
            <person name="Van der Zee M."/>
            <person name="Vervoort M."/>
            <person name="Wittkopp N."/>
            <person name="Wimmer E.A."/>
            <person name="Yang X."/>
            <person name="Jones A.K."/>
            <person name="Sattelle D.B."/>
            <person name="Ebert P.R."/>
            <person name="Nelson D."/>
            <person name="Scott J.G."/>
            <person name="Beeman R.W."/>
            <person name="Muthukrishnan S."/>
            <person name="Kramer K.J."/>
            <person name="Arakane Y."/>
            <person name="Beeman R.W."/>
            <person name="Zhu Q."/>
            <person name="Hogenkamp D."/>
            <person name="Dixit R."/>
            <person name="Oppert B."/>
            <person name="Jiang H."/>
            <person name="Zou Z."/>
            <person name="Marshall J."/>
            <person name="Elpidina E."/>
            <person name="Vinokurov K."/>
            <person name="Oppert C."/>
            <person name="Zou Z."/>
            <person name="Evans J."/>
            <person name="Lu Z."/>
            <person name="Zhao P."/>
            <person name="Sumathipala N."/>
            <person name="Altincicek B."/>
            <person name="Vilcinskas A."/>
            <person name="Williams M."/>
            <person name="Hultmark D."/>
            <person name="Hetru C."/>
            <person name="Jiang H."/>
            <person name="Grimmelikhuijzen C.J."/>
            <person name="Hauser F."/>
            <person name="Cazzamali G."/>
            <person name="Williamson M."/>
            <person name="Park Y."/>
            <person name="Li B."/>
            <person name="Tanaka Y."/>
            <person name="Predel R."/>
            <person name="Neupert S."/>
            <person name="Schachtner J."/>
            <person name="Verleyen P."/>
            <person name="Raible F."/>
            <person name="Bork P."/>
            <person name="Friedrich M."/>
            <person name="Walden K.K."/>
            <person name="Robertson H.M."/>
            <person name="Angeli S."/>
            <person name="Foret S."/>
            <person name="Bucher G."/>
            <person name="Schuetz S."/>
            <person name="Maleszka R."/>
            <person name="Wimmer E.A."/>
            <person name="Beeman R.W."/>
            <person name="Lorenzen M."/>
            <person name="Tomoyasu Y."/>
            <person name="Miller S.C."/>
            <person name="Grossmann D."/>
            <person name="Bucher G."/>
        </authorList>
    </citation>
    <scope>NUCLEOTIDE SEQUENCE [LARGE SCALE GENOMIC DNA]</scope>
    <source>
        <strain evidence="1 2">Georgia GA2</strain>
    </source>
</reference>